<keyword evidence="5" id="KW-1185">Reference proteome</keyword>
<accession>A0ABY7ME97</accession>
<dbReference type="Gene3D" id="3.40.50.720">
    <property type="entry name" value="NAD(P)-binding Rossmann-like Domain"/>
    <property type="match status" value="1"/>
</dbReference>
<dbReference type="PANTHER" id="PTHR43391:SF26">
    <property type="entry name" value="BLL7251 PROTEIN"/>
    <property type="match status" value="1"/>
</dbReference>
<dbReference type="PANTHER" id="PTHR43391">
    <property type="entry name" value="RETINOL DEHYDROGENASE-RELATED"/>
    <property type="match status" value="1"/>
</dbReference>
<dbReference type="Proteomes" id="UP001212803">
    <property type="component" value="Chromosome"/>
</dbReference>
<dbReference type="EMBL" id="CP115149">
    <property type="protein sequence ID" value="WBL37458.1"/>
    <property type="molecule type" value="Genomic_DNA"/>
</dbReference>
<sequence length="285" mass="30265">MQSLEGKVAVVTGAASGIGLALATRFAEEGAAVVLADIEAEPLAIAEAGLRDKGARTLAVRASVLSDSDVEALAEAAYRTFGAVHILCNNAGVSGGAGLPIWEAPQADFDWVFGVNFHGVLRGIRAFVPRMIAGGEEGHIVNTASAAGLLTGADAYSISKHAVVCLTEGLYKQFKLMNLPLSASVLCPGWVNTNILDAERNRPAEFGPARDRSQLPAEVQQGRAMVEQLLRQGFPPAEVAAQVVDAIKNDTFYIFPMQEYIWQAVQQRFQGVLDRANPVPTGPLR</sequence>
<dbReference type="PRINTS" id="PR00081">
    <property type="entry name" value="GDHRDH"/>
</dbReference>
<reference evidence="4 5" key="1">
    <citation type="journal article" date="2023" name="ISME J.">
        <title>Thermophilic Dehalococcoidia with unusual traits shed light on an unexpected past.</title>
        <authorList>
            <person name="Palmer M."/>
            <person name="Covington J.K."/>
            <person name="Zhou E.M."/>
            <person name="Thomas S.C."/>
            <person name="Habib N."/>
            <person name="Seymour C.O."/>
            <person name="Lai D."/>
            <person name="Johnston J."/>
            <person name="Hashimi A."/>
            <person name="Jiao J.Y."/>
            <person name="Muok A.R."/>
            <person name="Liu L."/>
            <person name="Xian W.D."/>
            <person name="Zhi X.Y."/>
            <person name="Li M.M."/>
            <person name="Silva L.P."/>
            <person name="Bowen B.P."/>
            <person name="Louie K."/>
            <person name="Briegel A."/>
            <person name="Pett-Ridge J."/>
            <person name="Weber P.K."/>
            <person name="Tocheva E.I."/>
            <person name="Woyke T."/>
            <person name="Northen T.R."/>
            <person name="Mayali X."/>
            <person name="Li W.J."/>
            <person name="Hedlund B.P."/>
        </authorList>
    </citation>
    <scope>NUCLEOTIDE SEQUENCE [LARGE SCALE GENOMIC DNA]</scope>
    <source>
        <strain evidence="4 5">YIM 72310</strain>
    </source>
</reference>
<evidence type="ECO:0000256" key="1">
    <source>
        <dbReference type="ARBA" id="ARBA00006484"/>
    </source>
</evidence>
<dbReference type="SUPFAM" id="SSF51735">
    <property type="entry name" value="NAD(P)-binding Rossmann-fold domains"/>
    <property type="match status" value="1"/>
</dbReference>
<protein>
    <submittedName>
        <fullName evidence="4">SDR family NAD(P)-dependent oxidoreductase</fullName>
    </submittedName>
</protein>
<dbReference type="PRINTS" id="PR00080">
    <property type="entry name" value="SDRFAMILY"/>
</dbReference>
<comment type="similarity">
    <text evidence="1 3">Belongs to the short-chain dehydrogenases/reductases (SDR) family.</text>
</comment>
<name>A0ABY7ME97_9CHLR</name>
<gene>
    <name evidence="4" type="ORF">O0235_07745</name>
</gene>
<dbReference type="RefSeq" id="WP_270057971.1">
    <property type="nucleotide sequence ID" value="NZ_CP115149.1"/>
</dbReference>
<evidence type="ECO:0000313" key="4">
    <source>
        <dbReference type="EMBL" id="WBL37458.1"/>
    </source>
</evidence>
<evidence type="ECO:0000256" key="2">
    <source>
        <dbReference type="ARBA" id="ARBA00023002"/>
    </source>
</evidence>
<organism evidence="4 5">
    <name type="scientific">Tepidiforma flava</name>
    <dbReference type="NCBI Taxonomy" id="3004094"/>
    <lineage>
        <taxon>Bacteria</taxon>
        <taxon>Bacillati</taxon>
        <taxon>Chloroflexota</taxon>
        <taxon>Tepidiformia</taxon>
        <taxon>Tepidiformales</taxon>
        <taxon>Tepidiformaceae</taxon>
        <taxon>Tepidiforma</taxon>
    </lineage>
</organism>
<dbReference type="Pfam" id="PF00106">
    <property type="entry name" value="adh_short"/>
    <property type="match status" value="1"/>
</dbReference>
<keyword evidence="2" id="KW-0560">Oxidoreductase</keyword>
<evidence type="ECO:0000256" key="3">
    <source>
        <dbReference type="RuleBase" id="RU000363"/>
    </source>
</evidence>
<dbReference type="InterPro" id="IPR036291">
    <property type="entry name" value="NAD(P)-bd_dom_sf"/>
</dbReference>
<dbReference type="CDD" id="cd05233">
    <property type="entry name" value="SDR_c"/>
    <property type="match status" value="1"/>
</dbReference>
<dbReference type="InterPro" id="IPR002347">
    <property type="entry name" value="SDR_fam"/>
</dbReference>
<evidence type="ECO:0000313" key="5">
    <source>
        <dbReference type="Proteomes" id="UP001212803"/>
    </source>
</evidence>
<proteinExistence type="inferred from homology"/>